<feature type="non-terminal residue" evidence="2">
    <location>
        <position position="1"/>
    </location>
</feature>
<keyword evidence="3" id="KW-1185">Reference proteome</keyword>
<evidence type="ECO:0000313" key="3">
    <source>
        <dbReference type="Proteomes" id="UP000824469"/>
    </source>
</evidence>
<evidence type="ECO:0000313" key="2">
    <source>
        <dbReference type="EMBL" id="KAH9316012.1"/>
    </source>
</evidence>
<evidence type="ECO:0000256" key="1">
    <source>
        <dbReference type="SAM" id="MobiDB-lite"/>
    </source>
</evidence>
<accession>A0AA38LD31</accession>
<protein>
    <submittedName>
        <fullName evidence="2">Uncharacterized protein</fullName>
    </submittedName>
</protein>
<feature type="region of interest" description="Disordered" evidence="1">
    <location>
        <begin position="1"/>
        <end position="22"/>
    </location>
</feature>
<name>A0AA38LD31_TAXCH</name>
<gene>
    <name evidence="2" type="ORF">KI387_024639</name>
</gene>
<dbReference type="AlphaFoldDB" id="A0AA38LD31"/>
<sequence length="53" mass="5982">GPTTVWGRSDSTQEPISYRREEIDKDLTCPNMIDLMEEAQIPWDEDDDVGVGA</sequence>
<feature type="non-terminal residue" evidence="2">
    <location>
        <position position="53"/>
    </location>
</feature>
<dbReference type="EMBL" id="JAHRHJ020000005">
    <property type="protein sequence ID" value="KAH9316012.1"/>
    <property type="molecule type" value="Genomic_DNA"/>
</dbReference>
<dbReference type="Proteomes" id="UP000824469">
    <property type="component" value="Unassembled WGS sequence"/>
</dbReference>
<reference evidence="2 3" key="1">
    <citation type="journal article" date="2021" name="Nat. Plants">
        <title>The Taxus genome provides insights into paclitaxel biosynthesis.</title>
        <authorList>
            <person name="Xiong X."/>
            <person name="Gou J."/>
            <person name="Liao Q."/>
            <person name="Li Y."/>
            <person name="Zhou Q."/>
            <person name="Bi G."/>
            <person name="Li C."/>
            <person name="Du R."/>
            <person name="Wang X."/>
            <person name="Sun T."/>
            <person name="Guo L."/>
            <person name="Liang H."/>
            <person name="Lu P."/>
            <person name="Wu Y."/>
            <person name="Zhang Z."/>
            <person name="Ro D.K."/>
            <person name="Shang Y."/>
            <person name="Huang S."/>
            <person name="Yan J."/>
        </authorList>
    </citation>
    <scope>NUCLEOTIDE SEQUENCE [LARGE SCALE GENOMIC DNA]</scope>
    <source>
        <strain evidence="2">Ta-2019</strain>
    </source>
</reference>
<organism evidence="2 3">
    <name type="scientific">Taxus chinensis</name>
    <name type="common">Chinese yew</name>
    <name type="synonym">Taxus wallichiana var. chinensis</name>
    <dbReference type="NCBI Taxonomy" id="29808"/>
    <lineage>
        <taxon>Eukaryota</taxon>
        <taxon>Viridiplantae</taxon>
        <taxon>Streptophyta</taxon>
        <taxon>Embryophyta</taxon>
        <taxon>Tracheophyta</taxon>
        <taxon>Spermatophyta</taxon>
        <taxon>Pinopsida</taxon>
        <taxon>Pinidae</taxon>
        <taxon>Conifers II</taxon>
        <taxon>Cupressales</taxon>
        <taxon>Taxaceae</taxon>
        <taxon>Taxus</taxon>
    </lineage>
</organism>
<proteinExistence type="predicted"/>
<comment type="caution">
    <text evidence="2">The sequence shown here is derived from an EMBL/GenBank/DDBJ whole genome shotgun (WGS) entry which is preliminary data.</text>
</comment>